<dbReference type="InterPro" id="IPR000297">
    <property type="entry name" value="PPIase_PpiC"/>
</dbReference>
<sequence>MPLLRTLYLTAAFVLTAAALTAQADSDVLFTVDDTDVTVGEFKYIYAKSNGDEADYSKASVQEYLDLYERFKLKVARARAMGLDTISSLQRELEGYRKQLADNYIIDRQVTDKLVEQLYERQQKDVEFSHIFFKFTGQPTPADTLAMFTKVAGVKNDVTPENFAAKAAELSDDGYSKSRGGRVGFVNAPFPKGLGNLEAALYTSPANTIIGPIRTSSGYHLATKLSERPAYGEMEVGHVLVRKEKGTPMGGPVPAKMQEAKAMIDAGEDFARVAAELSEDRETKNNAGYLGFFGINFYDPAFEQAAFALDTDGAISDVVETQAGYHLIRRVFRRRALPLDDVRPLLEGKIKQDPRFTDAKKRLLDRTRKDANLVEQRPALRAFTASLDDVQFAGARWEPTESTENPVLYTMDGGQRGTVADFQQFILKNSRLRTGLARSSQATTASVVDQLYGDWLDEETIKYAESRLEKDYPDFAALMREYREGILLFEATKLEVWDKATDDTSGLASFYENHRDDYQWEKRAEVSRYVVSTKADLDVNQVLDFTKSNDPAAVTTKFRTDAIEITTDKYEYDRLADMEMLKPEVGSVSMIKNDLRDGTSTFYKVESLVPAARKELSEARGYVIADYQDELERRWVEQLRTEYPVKINKRVLNKIIQ</sequence>
<accession>A0ABX0XBX8</accession>
<keyword evidence="10" id="KW-1185">Reference proteome</keyword>
<evidence type="ECO:0000256" key="3">
    <source>
        <dbReference type="ARBA" id="ARBA00022729"/>
    </source>
</evidence>
<dbReference type="Pfam" id="PF00639">
    <property type="entry name" value="Rotamase"/>
    <property type="match status" value="2"/>
</dbReference>
<keyword evidence="5 6" id="KW-0413">Isomerase</keyword>
<keyword evidence="4 6" id="KW-0697">Rotamase</keyword>
<dbReference type="SUPFAM" id="SSF54534">
    <property type="entry name" value="FKBP-like"/>
    <property type="match status" value="2"/>
</dbReference>
<dbReference type="PROSITE" id="PS50198">
    <property type="entry name" value="PPIC_PPIASE_2"/>
    <property type="match status" value="2"/>
</dbReference>
<evidence type="ECO:0000259" key="8">
    <source>
        <dbReference type="PROSITE" id="PS50198"/>
    </source>
</evidence>
<gene>
    <name evidence="9" type="ORF">GGR27_001928</name>
</gene>
<dbReference type="InterPro" id="IPR046357">
    <property type="entry name" value="PPIase_dom_sf"/>
</dbReference>
<dbReference type="PANTHER" id="PTHR47245:SF1">
    <property type="entry name" value="FOLDASE PROTEIN PRSA"/>
    <property type="match status" value="1"/>
</dbReference>
<evidence type="ECO:0000256" key="7">
    <source>
        <dbReference type="SAM" id="SignalP"/>
    </source>
</evidence>
<proteinExistence type="predicted"/>
<comment type="caution">
    <text evidence="9">The sequence shown here is derived from an EMBL/GenBank/DDBJ whole genome shotgun (WGS) entry which is preliminary data.</text>
</comment>
<feature type="domain" description="PpiC" evidence="8">
    <location>
        <begin position="123"/>
        <end position="226"/>
    </location>
</feature>
<comment type="catalytic activity">
    <reaction evidence="1">
        <text>[protein]-peptidylproline (omega=180) = [protein]-peptidylproline (omega=0)</text>
        <dbReference type="Rhea" id="RHEA:16237"/>
        <dbReference type="Rhea" id="RHEA-COMP:10747"/>
        <dbReference type="Rhea" id="RHEA-COMP:10748"/>
        <dbReference type="ChEBI" id="CHEBI:83833"/>
        <dbReference type="ChEBI" id="CHEBI:83834"/>
        <dbReference type="EC" id="5.2.1.8"/>
    </reaction>
</comment>
<feature type="signal peptide" evidence="7">
    <location>
        <begin position="1"/>
        <end position="24"/>
    </location>
</feature>
<evidence type="ECO:0000313" key="9">
    <source>
        <dbReference type="EMBL" id="NJC26429.1"/>
    </source>
</evidence>
<evidence type="ECO:0000256" key="4">
    <source>
        <dbReference type="ARBA" id="ARBA00023110"/>
    </source>
</evidence>
<dbReference type="PANTHER" id="PTHR47245">
    <property type="entry name" value="PEPTIDYLPROLYL ISOMERASE"/>
    <property type="match status" value="1"/>
</dbReference>
<feature type="chain" id="PRO_5047072090" description="peptidylprolyl isomerase" evidence="7">
    <location>
        <begin position="25"/>
        <end position="657"/>
    </location>
</feature>
<evidence type="ECO:0000256" key="1">
    <source>
        <dbReference type="ARBA" id="ARBA00000971"/>
    </source>
</evidence>
<feature type="domain" description="PpiC" evidence="8">
    <location>
        <begin position="231"/>
        <end position="332"/>
    </location>
</feature>
<keyword evidence="3 7" id="KW-0732">Signal</keyword>
<dbReference type="Gene3D" id="3.10.50.40">
    <property type="match status" value="2"/>
</dbReference>
<dbReference type="EMBL" id="JAATJH010000002">
    <property type="protein sequence ID" value="NJC26429.1"/>
    <property type="molecule type" value="Genomic_DNA"/>
</dbReference>
<reference evidence="9 10" key="1">
    <citation type="submission" date="2020-03" db="EMBL/GenBank/DDBJ databases">
        <title>Genomic Encyclopedia of Type Strains, Phase IV (KMG-IV): sequencing the most valuable type-strain genomes for metagenomic binning, comparative biology and taxonomic classification.</title>
        <authorList>
            <person name="Goeker M."/>
        </authorList>
    </citation>
    <scope>NUCLEOTIDE SEQUENCE [LARGE SCALE GENOMIC DNA]</scope>
    <source>
        <strain evidence="9 10">DSM 105096</strain>
    </source>
</reference>
<evidence type="ECO:0000256" key="5">
    <source>
        <dbReference type="ARBA" id="ARBA00023235"/>
    </source>
</evidence>
<evidence type="ECO:0000256" key="6">
    <source>
        <dbReference type="PROSITE-ProRule" id="PRU00278"/>
    </source>
</evidence>
<dbReference type="Proteomes" id="UP000770785">
    <property type="component" value="Unassembled WGS sequence"/>
</dbReference>
<dbReference type="GO" id="GO:0003755">
    <property type="term" value="F:peptidyl-prolyl cis-trans isomerase activity"/>
    <property type="evidence" value="ECO:0007669"/>
    <property type="project" value="UniProtKB-EC"/>
</dbReference>
<organism evidence="9 10">
    <name type="scientific">Neolewinella antarctica</name>
    <dbReference type="NCBI Taxonomy" id="442734"/>
    <lineage>
        <taxon>Bacteria</taxon>
        <taxon>Pseudomonadati</taxon>
        <taxon>Bacteroidota</taxon>
        <taxon>Saprospiria</taxon>
        <taxon>Saprospirales</taxon>
        <taxon>Lewinellaceae</taxon>
        <taxon>Neolewinella</taxon>
    </lineage>
</organism>
<evidence type="ECO:0000256" key="2">
    <source>
        <dbReference type="ARBA" id="ARBA00013194"/>
    </source>
</evidence>
<protein>
    <recommendedName>
        <fullName evidence="2">peptidylprolyl isomerase</fullName>
        <ecNumber evidence="2">5.2.1.8</ecNumber>
    </recommendedName>
</protein>
<name>A0ABX0XBX8_9BACT</name>
<dbReference type="InterPro" id="IPR050245">
    <property type="entry name" value="PrsA_foldase"/>
</dbReference>
<dbReference type="EC" id="5.2.1.8" evidence="2"/>
<evidence type="ECO:0000313" key="10">
    <source>
        <dbReference type="Proteomes" id="UP000770785"/>
    </source>
</evidence>